<sequence>MTPENTPLAQLSDEQLKSLIEFEEELGVTLIAYESPMHDTNHIIESDV</sequence>
<dbReference type="EMBL" id="JBHTLT010000047">
    <property type="protein sequence ID" value="MFD1205509.1"/>
    <property type="molecule type" value="Genomic_DNA"/>
</dbReference>
<evidence type="ECO:0000313" key="2">
    <source>
        <dbReference type="Proteomes" id="UP001597231"/>
    </source>
</evidence>
<keyword evidence="2" id="KW-1185">Reference proteome</keyword>
<gene>
    <name evidence="1" type="ORF">ACFQ38_10405</name>
</gene>
<comment type="caution">
    <text evidence="1">The sequence shown here is derived from an EMBL/GenBank/DDBJ whole genome shotgun (WGS) entry which is preliminary data.</text>
</comment>
<dbReference type="RefSeq" id="WP_336823844.1">
    <property type="nucleotide sequence ID" value="NZ_JBHTLT010000047.1"/>
</dbReference>
<name>A0ABW3TZT6_9BACL</name>
<reference evidence="2" key="1">
    <citation type="journal article" date="2019" name="Int. J. Syst. Evol. Microbiol.">
        <title>The Global Catalogue of Microorganisms (GCM) 10K type strain sequencing project: providing services to taxonomists for standard genome sequencing and annotation.</title>
        <authorList>
            <consortium name="The Broad Institute Genomics Platform"/>
            <consortium name="The Broad Institute Genome Sequencing Center for Infectious Disease"/>
            <person name="Wu L."/>
            <person name="Ma J."/>
        </authorList>
    </citation>
    <scope>NUCLEOTIDE SEQUENCE [LARGE SCALE GENOMIC DNA]</scope>
    <source>
        <strain evidence="2">CCUG 53915</strain>
    </source>
</reference>
<dbReference type="Proteomes" id="UP001597231">
    <property type="component" value="Unassembled WGS sequence"/>
</dbReference>
<protein>
    <submittedName>
        <fullName evidence="1">Uncharacterized protein</fullName>
    </submittedName>
</protein>
<proteinExistence type="predicted"/>
<evidence type="ECO:0000313" key="1">
    <source>
        <dbReference type="EMBL" id="MFD1205509.1"/>
    </source>
</evidence>
<accession>A0ABW3TZT6</accession>
<organism evidence="1 2">
    <name type="scientific">Sporosarcina contaminans</name>
    <dbReference type="NCBI Taxonomy" id="633403"/>
    <lineage>
        <taxon>Bacteria</taxon>
        <taxon>Bacillati</taxon>
        <taxon>Bacillota</taxon>
        <taxon>Bacilli</taxon>
        <taxon>Bacillales</taxon>
        <taxon>Caryophanaceae</taxon>
        <taxon>Sporosarcina</taxon>
    </lineage>
</organism>